<dbReference type="AlphaFoldDB" id="A0A9D9DLA1"/>
<comment type="caution">
    <text evidence="1">The sequence shown here is derived from an EMBL/GenBank/DDBJ whole genome shotgun (WGS) entry which is preliminary data.</text>
</comment>
<reference evidence="1" key="1">
    <citation type="submission" date="2020-10" db="EMBL/GenBank/DDBJ databases">
        <authorList>
            <person name="Gilroy R."/>
        </authorList>
    </citation>
    <scope>NUCLEOTIDE SEQUENCE</scope>
    <source>
        <strain evidence="1">10192</strain>
    </source>
</reference>
<organism evidence="1 2">
    <name type="scientific">Candidatus Scatousia excrementipullorum</name>
    <dbReference type="NCBI Taxonomy" id="2840936"/>
    <lineage>
        <taxon>Bacteria</taxon>
        <taxon>Candidatus Scatousia</taxon>
    </lineage>
</organism>
<sequence length="69" mass="8035">MPEKDIIHDAGYLKNDYSDLGLLLNRRVSTSLQPYDKDWKEKIHNPASRKKCAGKIFKGIEAEMFEYFA</sequence>
<accession>A0A9D9DLA1</accession>
<proteinExistence type="predicted"/>
<reference evidence="1" key="2">
    <citation type="journal article" date="2021" name="PeerJ">
        <title>Extensive microbial diversity within the chicken gut microbiome revealed by metagenomics and culture.</title>
        <authorList>
            <person name="Gilroy R."/>
            <person name="Ravi A."/>
            <person name="Getino M."/>
            <person name="Pursley I."/>
            <person name="Horton D.L."/>
            <person name="Alikhan N.F."/>
            <person name="Baker D."/>
            <person name="Gharbi K."/>
            <person name="Hall N."/>
            <person name="Watson M."/>
            <person name="Adriaenssens E.M."/>
            <person name="Foster-Nyarko E."/>
            <person name="Jarju S."/>
            <person name="Secka A."/>
            <person name="Antonio M."/>
            <person name="Oren A."/>
            <person name="Chaudhuri R.R."/>
            <person name="La Ragione R."/>
            <person name="Hildebrand F."/>
            <person name="Pallen M.J."/>
        </authorList>
    </citation>
    <scope>NUCLEOTIDE SEQUENCE</scope>
    <source>
        <strain evidence="1">10192</strain>
    </source>
</reference>
<evidence type="ECO:0000313" key="2">
    <source>
        <dbReference type="Proteomes" id="UP000823632"/>
    </source>
</evidence>
<dbReference type="EMBL" id="JADIND010000011">
    <property type="protein sequence ID" value="MBO8429849.1"/>
    <property type="molecule type" value="Genomic_DNA"/>
</dbReference>
<protein>
    <submittedName>
        <fullName evidence="1">Uncharacterized protein</fullName>
    </submittedName>
</protein>
<dbReference type="Proteomes" id="UP000823632">
    <property type="component" value="Unassembled WGS sequence"/>
</dbReference>
<gene>
    <name evidence="1" type="ORF">IAC76_00540</name>
</gene>
<name>A0A9D9DLA1_9BACT</name>
<evidence type="ECO:0000313" key="1">
    <source>
        <dbReference type="EMBL" id="MBO8429849.1"/>
    </source>
</evidence>